<keyword evidence="10" id="KW-1185">Reference proteome</keyword>
<feature type="domain" description="TonB-dependent receptor plug" evidence="8">
    <location>
        <begin position="130"/>
        <end position="239"/>
    </location>
</feature>
<dbReference type="EMBL" id="JAJSON010000025">
    <property type="protein sequence ID" value="MCG9972568.1"/>
    <property type="molecule type" value="Genomic_DNA"/>
</dbReference>
<dbReference type="FunFam" id="2.170.130.10:FF:000003">
    <property type="entry name" value="SusC/RagA family TonB-linked outer membrane protein"/>
    <property type="match status" value="1"/>
</dbReference>
<comment type="similarity">
    <text evidence="7">Belongs to the TonB-dependent receptor family.</text>
</comment>
<dbReference type="InterPro" id="IPR023996">
    <property type="entry name" value="TonB-dep_OMP_SusC/RagA"/>
</dbReference>
<dbReference type="NCBIfam" id="TIGR04057">
    <property type="entry name" value="SusC_RagA_signa"/>
    <property type="match status" value="1"/>
</dbReference>
<evidence type="ECO:0000256" key="5">
    <source>
        <dbReference type="ARBA" id="ARBA00023136"/>
    </source>
</evidence>
<evidence type="ECO:0000313" key="9">
    <source>
        <dbReference type="EMBL" id="MCG9972568.1"/>
    </source>
</evidence>
<protein>
    <submittedName>
        <fullName evidence="9">TonB-dependent receptor</fullName>
    </submittedName>
</protein>
<dbReference type="NCBIfam" id="TIGR04056">
    <property type="entry name" value="OMP_RagA_SusC"/>
    <property type="match status" value="1"/>
</dbReference>
<keyword evidence="5 7" id="KW-0472">Membrane</keyword>
<dbReference type="InterPro" id="IPR037066">
    <property type="entry name" value="Plug_dom_sf"/>
</dbReference>
<dbReference type="InterPro" id="IPR008969">
    <property type="entry name" value="CarboxyPept-like_regulatory"/>
</dbReference>
<keyword evidence="4 7" id="KW-0812">Transmembrane</keyword>
<keyword evidence="2 7" id="KW-0813">Transport</keyword>
<dbReference type="Gene3D" id="2.40.170.20">
    <property type="entry name" value="TonB-dependent receptor, beta-barrel domain"/>
    <property type="match status" value="1"/>
</dbReference>
<gene>
    <name evidence="9" type="ORF">LU635_13035</name>
</gene>
<dbReference type="GO" id="GO:0009279">
    <property type="term" value="C:cell outer membrane"/>
    <property type="evidence" value="ECO:0007669"/>
    <property type="project" value="UniProtKB-SubCell"/>
</dbReference>
<organism evidence="9 10">
    <name type="scientific">Christiangramia crocea</name>
    <dbReference type="NCBI Taxonomy" id="2904124"/>
    <lineage>
        <taxon>Bacteria</taxon>
        <taxon>Pseudomonadati</taxon>
        <taxon>Bacteroidota</taxon>
        <taxon>Flavobacteriia</taxon>
        <taxon>Flavobacteriales</taxon>
        <taxon>Flavobacteriaceae</taxon>
        <taxon>Christiangramia</taxon>
    </lineage>
</organism>
<dbReference type="InterPro" id="IPR023997">
    <property type="entry name" value="TonB-dep_OMP_SusC/RagA_CS"/>
</dbReference>
<evidence type="ECO:0000256" key="6">
    <source>
        <dbReference type="ARBA" id="ARBA00023237"/>
    </source>
</evidence>
<dbReference type="Pfam" id="PF07715">
    <property type="entry name" value="Plug"/>
    <property type="match status" value="1"/>
</dbReference>
<evidence type="ECO:0000313" key="10">
    <source>
        <dbReference type="Proteomes" id="UP001139344"/>
    </source>
</evidence>
<evidence type="ECO:0000256" key="7">
    <source>
        <dbReference type="PROSITE-ProRule" id="PRU01360"/>
    </source>
</evidence>
<dbReference type="InterPro" id="IPR012910">
    <property type="entry name" value="Plug_dom"/>
</dbReference>
<dbReference type="Gene3D" id="2.60.40.1120">
    <property type="entry name" value="Carboxypeptidase-like, regulatory domain"/>
    <property type="match status" value="1"/>
</dbReference>
<evidence type="ECO:0000256" key="3">
    <source>
        <dbReference type="ARBA" id="ARBA00022452"/>
    </source>
</evidence>
<sequence>MIKTYIKRKGTFCFPRLSFLGFILFSLFTGKLIAQETQVTGTVTAVDSGIPLAGVTVMEVNNPGNGVATDFDGNYQINVSGPNAQLSFTYIGFESQTVLVNGRAVIDIVMQEDLSQLEEVVVVGYGEQKKINLTGSVQTTNFEGPVNTPVTNSGQLLYGEFSGIQITQGNGLPGNDASDIVIRGVGTFGSTNPLIVIDGIQYEGLAQFNNLAPSDIQSISVLKDASASAIYGARGANGVIVVTTKKGKSGKMQLTVNSYTGFQEATVVPEYLNAVDYARLRNERDINLNGEDAPLRYTEQDIQQIIDGSNPDQFANTKWSDVLLQRAPIQNHYIGFSGGSEKTTYKASLNYLNQEAIVKGKFENERFTLGLNLNSDIKDWLTLSNVLTSYWEIFKGPQGGAGAITGAGGIINQFQRSSPTVPVYYSNGEYGIVDGAWQRTNFSYPIDNGLLRGQLGDYSADRINISDRLGLQFNITEGLSFETSGSLVLFFANISNYSPRFTERDYDGELVGENLTNSLFNSTNFNYRLLNENILRYTKTLNELHNFDFLVGHSVIYDRNDGFNGSLEGFPSDEIQEFNGGGVLNPTVSGGANEETLQSFFGRINYNYDSKYLLEFNVRRDGSSKFGPNNRYGTFPSASAGWVLSREAFLDNVDWLSLFKLRGSWGQSGNDRIGNYIYEQTYNSGLDYVLGNDQTVGAVALTSLANRSITWETIEQYDIGVDLAFFKNKLSLTGDYYKRMSTDILYGNFPIPSTIGVTNLAAQNAASMKNSGLEFSANYRNKIGKLNFNVGGNVSKFLNNEVTGLGENGAETIGGINIIRIGEPFRSYFGYKTVGIFQTQEEVEDAPVQFGNQNTAPGDLRYEDISGPDGTPDGVIDANDRQIIGNPYPEWVYNLNARMNFAGVDLSVLFQGVSNIDRYLNSNGQLPMEDNRNNTLSYWINRWTPENPSMVLPRLGGQNNTVTSDFYIQDASYLRLKNLELGYTVPQVTTGKFGIDRLRAYVAGQNLVTWTDLQNFDPERARGGNTERFTPLYKIYSLGINLQF</sequence>
<evidence type="ECO:0000256" key="2">
    <source>
        <dbReference type="ARBA" id="ARBA00022448"/>
    </source>
</evidence>
<reference evidence="9" key="1">
    <citation type="submission" date="2021-12" db="EMBL/GenBank/DDBJ databases">
        <title>Description of Gramella crocea sp. nov., a new bacterium isolated from activated sludge.</title>
        <authorList>
            <person name="Zhang X."/>
        </authorList>
    </citation>
    <scope>NUCLEOTIDE SEQUENCE</scope>
    <source>
        <strain evidence="9">YB25</strain>
    </source>
</reference>
<keyword evidence="9" id="KW-0675">Receptor</keyword>
<dbReference type="PROSITE" id="PS52016">
    <property type="entry name" value="TONB_DEPENDENT_REC_3"/>
    <property type="match status" value="1"/>
</dbReference>
<comment type="subcellular location">
    <subcellularLocation>
        <location evidence="1 7">Cell outer membrane</location>
        <topology evidence="1 7">Multi-pass membrane protein</topology>
    </subcellularLocation>
</comment>
<evidence type="ECO:0000256" key="4">
    <source>
        <dbReference type="ARBA" id="ARBA00022692"/>
    </source>
</evidence>
<accession>A0A9X1V0G0</accession>
<keyword evidence="3 7" id="KW-1134">Transmembrane beta strand</keyword>
<dbReference type="InterPro" id="IPR036942">
    <property type="entry name" value="Beta-barrel_TonB_sf"/>
</dbReference>
<dbReference type="Pfam" id="PF13715">
    <property type="entry name" value="CarbopepD_reg_2"/>
    <property type="match status" value="1"/>
</dbReference>
<dbReference type="Proteomes" id="UP001139344">
    <property type="component" value="Unassembled WGS sequence"/>
</dbReference>
<dbReference type="RefSeq" id="WP_240099934.1">
    <property type="nucleotide sequence ID" value="NZ_JAJSON010000025.1"/>
</dbReference>
<name>A0A9X1V0G0_9FLAO</name>
<comment type="caution">
    <text evidence="9">The sequence shown here is derived from an EMBL/GenBank/DDBJ whole genome shotgun (WGS) entry which is preliminary data.</text>
</comment>
<dbReference type="AlphaFoldDB" id="A0A9X1V0G0"/>
<keyword evidence="6 7" id="KW-0998">Cell outer membrane</keyword>
<dbReference type="Gene3D" id="2.170.130.10">
    <property type="entry name" value="TonB-dependent receptor, plug domain"/>
    <property type="match status" value="1"/>
</dbReference>
<dbReference type="SUPFAM" id="SSF49464">
    <property type="entry name" value="Carboxypeptidase regulatory domain-like"/>
    <property type="match status" value="1"/>
</dbReference>
<proteinExistence type="inferred from homology"/>
<dbReference type="InterPro" id="IPR039426">
    <property type="entry name" value="TonB-dep_rcpt-like"/>
</dbReference>
<dbReference type="SUPFAM" id="SSF56935">
    <property type="entry name" value="Porins"/>
    <property type="match status" value="1"/>
</dbReference>
<evidence type="ECO:0000259" key="8">
    <source>
        <dbReference type="Pfam" id="PF07715"/>
    </source>
</evidence>
<evidence type="ECO:0000256" key="1">
    <source>
        <dbReference type="ARBA" id="ARBA00004571"/>
    </source>
</evidence>